<dbReference type="GO" id="GO:0005975">
    <property type="term" value="P:carbohydrate metabolic process"/>
    <property type="evidence" value="ECO:0007669"/>
    <property type="project" value="InterPro"/>
</dbReference>
<dbReference type="Gene3D" id="3.20.20.370">
    <property type="entry name" value="Glycoside hydrolase/deacetylase"/>
    <property type="match status" value="1"/>
</dbReference>
<dbReference type="Pfam" id="PF03746">
    <property type="entry name" value="LamB_YcsF"/>
    <property type="match status" value="1"/>
</dbReference>
<sequence length="294" mass="32840">MPIFRSSCQVKFTRTLFLFESKACHPRTLSIGTRSFSSHKMTASLIKKYEINADMGEGFGRWKLGPDDELVKYIDAANIACGFHAGDPTIMINTVRLCKKRNVKTGAHPGLQDLVGFGRRKMEVNPSDLYAMILYQVGALQGILKSEGLELTHIKPHGELYFYMLRDETIMRAVLEACAHFKVPVYACKNDRQQAICDELGIVFQEEVYVDIDYDSGGNLVPVAKSQPVTPELCAERVRRMAEKDETVANDGNPVQLGFKGRPFSVCIHSDMATALGNVQKTREAIDQVNNKSK</sequence>
<dbReference type="OrthoDB" id="5295431at2759"/>
<evidence type="ECO:0008006" key="3">
    <source>
        <dbReference type="Google" id="ProtNLM"/>
    </source>
</evidence>
<dbReference type="SUPFAM" id="SSF88713">
    <property type="entry name" value="Glycoside hydrolase/deacetylase"/>
    <property type="match status" value="1"/>
</dbReference>
<dbReference type="Proteomes" id="UP000053599">
    <property type="component" value="Unassembled WGS sequence"/>
</dbReference>
<evidence type="ECO:0000313" key="1">
    <source>
        <dbReference type="EMBL" id="KIV81782.1"/>
    </source>
</evidence>
<dbReference type="STRING" id="1016849.A0A0D1YFX7"/>
<dbReference type="InterPro" id="IPR011330">
    <property type="entry name" value="Glyco_hydro/deAcase_b/a-brl"/>
</dbReference>
<dbReference type="NCBIfam" id="NF003814">
    <property type="entry name" value="PRK05406.1-3"/>
    <property type="match status" value="1"/>
</dbReference>
<reference evidence="1 2" key="1">
    <citation type="submission" date="2015-01" db="EMBL/GenBank/DDBJ databases">
        <title>The Genome Sequence of Exophiala sideris CBS121828.</title>
        <authorList>
            <consortium name="The Broad Institute Genomics Platform"/>
            <person name="Cuomo C."/>
            <person name="de Hoog S."/>
            <person name="Gorbushina A."/>
            <person name="Stielow B."/>
            <person name="Teixiera M."/>
            <person name="Abouelleil A."/>
            <person name="Chapman S.B."/>
            <person name="Priest M."/>
            <person name="Young S.K."/>
            <person name="Wortman J."/>
            <person name="Nusbaum C."/>
            <person name="Birren B."/>
        </authorList>
    </citation>
    <scope>NUCLEOTIDE SEQUENCE [LARGE SCALE GENOMIC DNA]</scope>
    <source>
        <strain evidence="1 2">CBS 121828</strain>
    </source>
</reference>
<protein>
    <recommendedName>
        <fullName evidence="3">Lactam utilization protein lamB</fullName>
    </recommendedName>
</protein>
<proteinExistence type="predicted"/>
<dbReference type="HOGENOM" id="CLU_069535_0_0_1"/>
<dbReference type="NCBIfam" id="NF003816">
    <property type="entry name" value="PRK05406.1-5"/>
    <property type="match status" value="1"/>
</dbReference>
<dbReference type="EMBL" id="KN846952">
    <property type="protein sequence ID" value="KIV81782.1"/>
    <property type="molecule type" value="Genomic_DNA"/>
</dbReference>
<dbReference type="CDD" id="cd11665">
    <property type="entry name" value="LamB_like"/>
    <property type="match status" value="1"/>
</dbReference>
<dbReference type="PANTHER" id="PTHR30292">
    <property type="entry name" value="UNCHARACTERIZED PROTEIN YBGL-RELATED"/>
    <property type="match status" value="1"/>
</dbReference>
<evidence type="ECO:0000313" key="2">
    <source>
        <dbReference type="Proteomes" id="UP000053599"/>
    </source>
</evidence>
<accession>A0A0D1YFX7</accession>
<dbReference type="PANTHER" id="PTHR30292:SF0">
    <property type="entry name" value="5-OXOPROLINASE SUBUNIT A"/>
    <property type="match status" value="1"/>
</dbReference>
<dbReference type="AlphaFoldDB" id="A0A0D1YFX7"/>
<dbReference type="InterPro" id="IPR005501">
    <property type="entry name" value="LamB/YcsF/PxpA-like"/>
</dbReference>
<organism evidence="1 2">
    <name type="scientific">Exophiala sideris</name>
    <dbReference type="NCBI Taxonomy" id="1016849"/>
    <lineage>
        <taxon>Eukaryota</taxon>
        <taxon>Fungi</taxon>
        <taxon>Dikarya</taxon>
        <taxon>Ascomycota</taxon>
        <taxon>Pezizomycotina</taxon>
        <taxon>Eurotiomycetes</taxon>
        <taxon>Chaetothyriomycetidae</taxon>
        <taxon>Chaetothyriales</taxon>
        <taxon>Herpotrichiellaceae</taxon>
        <taxon>Exophiala</taxon>
    </lineage>
</organism>
<gene>
    <name evidence="1" type="ORF">PV11_03942</name>
</gene>
<name>A0A0D1YFX7_9EURO</name>